<name>A0A653EUS8_9MYCO</name>
<evidence type="ECO:0000256" key="9">
    <source>
        <dbReference type="ARBA" id="ARBA00023136"/>
    </source>
</evidence>
<evidence type="ECO:0000313" key="13">
    <source>
        <dbReference type="EMBL" id="VTP01217.1"/>
    </source>
</evidence>
<keyword evidence="5 12" id="KW-0812">Transmembrane</keyword>
<dbReference type="NCBIfam" id="TIGR00383">
    <property type="entry name" value="corA"/>
    <property type="match status" value="1"/>
</dbReference>
<dbReference type="InterPro" id="IPR004488">
    <property type="entry name" value="Mg/Co-transport_prot_CorA"/>
</dbReference>
<dbReference type="Gene3D" id="1.20.58.340">
    <property type="entry name" value="Magnesium transport protein CorA, transmembrane region"/>
    <property type="match status" value="2"/>
</dbReference>
<reference evidence="13" key="1">
    <citation type="submission" date="2019-05" db="EMBL/GenBank/DDBJ databases">
        <authorList>
            <person name="Naeem R."/>
            <person name="Antony C."/>
            <person name="Guan Q."/>
        </authorList>
    </citation>
    <scope>NUCLEOTIDE SEQUENCE</scope>
    <source>
        <strain evidence="13">2</strain>
    </source>
</reference>
<keyword evidence="8 12" id="KW-0406">Ion transport</keyword>
<keyword evidence="6 12" id="KW-0460">Magnesium</keyword>
<dbReference type="InterPro" id="IPR002523">
    <property type="entry name" value="MgTranspt_CorA/ZnTranspt_ZntB"/>
</dbReference>
<evidence type="ECO:0000256" key="1">
    <source>
        <dbReference type="ARBA" id="ARBA00004651"/>
    </source>
</evidence>
<evidence type="ECO:0000256" key="6">
    <source>
        <dbReference type="ARBA" id="ARBA00022842"/>
    </source>
</evidence>
<keyword evidence="9 12" id="KW-0472">Membrane</keyword>
<dbReference type="InterPro" id="IPR045863">
    <property type="entry name" value="CorA_TM1_TM2"/>
</dbReference>
<evidence type="ECO:0000256" key="2">
    <source>
        <dbReference type="ARBA" id="ARBA00009765"/>
    </source>
</evidence>
<evidence type="ECO:0000256" key="3">
    <source>
        <dbReference type="ARBA" id="ARBA00022448"/>
    </source>
</evidence>
<evidence type="ECO:0000256" key="11">
    <source>
        <dbReference type="ARBA" id="ARBA00045497"/>
    </source>
</evidence>
<dbReference type="AlphaFoldDB" id="A0A653EUS8"/>
<dbReference type="SUPFAM" id="SSF144083">
    <property type="entry name" value="Magnesium transport protein CorA, transmembrane region"/>
    <property type="match status" value="1"/>
</dbReference>
<dbReference type="InterPro" id="IPR045861">
    <property type="entry name" value="CorA_cytoplasmic_dom"/>
</dbReference>
<keyword evidence="3 12" id="KW-0813">Transport</keyword>
<dbReference type="GO" id="GO:0015087">
    <property type="term" value="F:cobalt ion transmembrane transporter activity"/>
    <property type="evidence" value="ECO:0007669"/>
    <property type="project" value="UniProtKB-UniRule"/>
</dbReference>
<gene>
    <name evidence="13" type="primary">corA_1</name>
    <name evidence="12" type="synonym">corA</name>
    <name evidence="13" type="ORF">BIN_B_03950</name>
</gene>
<evidence type="ECO:0000256" key="7">
    <source>
        <dbReference type="ARBA" id="ARBA00022989"/>
    </source>
</evidence>
<comment type="function">
    <text evidence="11">Mediates influx of magnesium ions. Alternates between open and closed states. Activated by low cytoplasmic Mg(2+) levels. Inactive when cytoplasmic Mg(2+) levels are high.</text>
</comment>
<organism evidence="13">
    <name type="scientific">Mycobacterium riyadhense</name>
    <dbReference type="NCBI Taxonomy" id="486698"/>
    <lineage>
        <taxon>Bacteria</taxon>
        <taxon>Bacillati</taxon>
        <taxon>Actinomycetota</taxon>
        <taxon>Actinomycetes</taxon>
        <taxon>Mycobacteriales</taxon>
        <taxon>Mycobacteriaceae</taxon>
        <taxon>Mycobacterium</taxon>
    </lineage>
</organism>
<evidence type="ECO:0000256" key="4">
    <source>
        <dbReference type="ARBA" id="ARBA00022475"/>
    </source>
</evidence>
<keyword evidence="7 12" id="KW-1133">Transmembrane helix</keyword>
<evidence type="ECO:0000256" key="5">
    <source>
        <dbReference type="ARBA" id="ARBA00022692"/>
    </source>
</evidence>
<feature type="transmembrane region" description="Helical" evidence="12">
    <location>
        <begin position="333"/>
        <end position="352"/>
    </location>
</feature>
<dbReference type="FunFam" id="3.30.460.20:FF:000004">
    <property type="entry name" value="Magnesium transport protein CorA"/>
    <property type="match status" value="1"/>
</dbReference>
<proteinExistence type="inferred from homology"/>
<protein>
    <recommendedName>
        <fullName evidence="12">Magnesium transport protein CorA</fullName>
    </recommendedName>
</protein>
<dbReference type="PANTHER" id="PTHR46494">
    <property type="entry name" value="CORA FAMILY METAL ION TRANSPORTER (EUROFUNG)"/>
    <property type="match status" value="1"/>
</dbReference>
<comment type="catalytic activity">
    <reaction evidence="10">
        <text>Mg(2+)(in) = Mg(2+)(out)</text>
        <dbReference type="Rhea" id="RHEA:29827"/>
        <dbReference type="ChEBI" id="CHEBI:18420"/>
    </reaction>
</comment>
<dbReference type="GO" id="GO:0000287">
    <property type="term" value="F:magnesium ion binding"/>
    <property type="evidence" value="ECO:0007669"/>
    <property type="project" value="TreeGrafter"/>
</dbReference>
<dbReference type="Gene3D" id="3.30.460.20">
    <property type="entry name" value="CorA soluble domain-like"/>
    <property type="match status" value="1"/>
</dbReference>
<dbReference type="GO" id="GO:0015095">
    <property type="term" value="F:magnesium ion transmembrane transporter activity"/>
    <property type="evidence" value="ECO:0007669"/>
    <property type="project" value="UniProtKB-UniRule"/>
</dbReference>
<sequence>MDDRPARPELRSEVDVFPGFDALPEALRPIARPRVHQPHQHPVGGRAEALVDCGVYVDGHRLPGKYAYAEALAKVREVESAPLDAMEQAGPCSFVWIGLHEPDERQMQEVADVFGLHPLAVEDAVHAHQRPKLERYDETLFFVLKTVNYVPHESVVLAREIVETGEIMIFVGKDFVITVRHGEHGGLSDVRRKMDADPEHLRLGPYAVLHAISDYVVDHYLAVTTLMEDDIDSIEEVAFAPGRKIDVEPIYLLKREVVQLRRCVAPLSAAFQRMQAENKDLISKEVRRYLRDVADHQTEAADQIVAYDDMLNSLVQAALARVGMQQNMDMRKISAWAGIVAVPTMVAGIYGMNFHFMPELDSRWGYPTVIGAMVMVCVFLYFSFRKRGWL</sequence>
<dbReference type="CDD" id="cd12830">
    <property type="entry name" value="MtCorA-like"/>
    <property type="match status" value="1"/>
</dbReference>
<dbReference type="SUPFAM" id="SSF143865">
    <property type="entry name" value="CorA soluble domain-like"/>
    <property type="match status" value="1"/>
</dbReference>
<evidence type="ECO:0000256" key="12">
    <source>
        <dbReference type="RuleBase" id="RU362010"/>
    </source>
</evidence>
<dbReference type="EMBL" id="LR589113">
    <property type="protein sequence ID" value="VTP01217.1"/>
    <property type="molecule type" value="Genomic_DNA"/>
</dbReference>
<feature type="transmembrane region" description="Helical" evidence="12">
    <location>
        <begin position="364"/>
        <end position="384"/>
    </location>
</feature>
<dbReference type="GO" id="GO:0050897">
    <property type="term" value="F:cobalt ion binding"/>
    <property type="evidence" value="ECO:0007669"/>
    <property type="project" value="TreeGrafter"/>
</dbReference>
<evidence type="ECO:0000256" key="10">
    <source>
        <dbReference type="ARBA" id="ARBA00034269"/>
    </source>
</evidence>
<dbReference type="PANTHER" id="PTHR46494:SF1">
    <property type="entry name" value="CORA FAMILY METAL ION TRANSPORTER (EUROFUNG)"/>
    <property type="match status" value="1"/>
</dbReference>
<comment type="subcellular location">
    <subcellularLocation>
        <location evidence="1">Cell membrane</location>
        <topology evidence="1">Multi-pass membrane protein</topology>
    </subcellularLocation>
    <subcellularLocation>
        <location evidence="12">Membrane</location>
        <topology evidence="12">Multi-pass membrane protein</topology>
    </subcellularLocation>
</comment>
<dbReference type="FunFam" id="1.20.58.340:FF:000017">
    <property type="entry name" value="Magnesium transport protein CorA"/>
    <property type="match status" value="1"/>
</dbReference>
<evidence type="ECO:0000256" key="8">
    <source>
        <dbReference type="ARBA" id="ARBA00023065"/>
    </source>
</evidence>
<accession>A0A653EUS8</accession>
<keyword evidence="4 12" id="KW-1003">Cell membrane</keyword>
<dbReference type="GO" id="GO:0005886">
    <property type="term" value="C:plasma membrane"/>
    <property type="evidence" value="ECO:0007669"/>
    <property type="project" value="UniProtKB-SubCell"/>
</dbReference>
<dbReference type="Pfam" id="PF01544">
    <property type="entry name" value="CorA"/>
    <property type="match status" value="1"/>
</dbReference>
<dbReference type="FunFam" id="1.20.58.340:FF:000004">
    <property type="entry name" value="Magnesium transport protein CorA"/>
    <property type="match status" value="1"/>
</dbReference>
<comment type="similarity">
    <text evidence="2 12">Belongs to the CorA metal ion transporter (MIT) (TC 1.A.35) family.</text>
</comment>